<dbReference type="HOGENOM" id="CLU_296056_0_0_1"/>
<evidence type="ECO:0000313" key="3">
    <source>
        <dbReference type="Proteomes" id="UP000001449"/>
    </source>
</evidence>
<dbReference type="EMBL" id="CP001160">
    <property type="protein sequence ID" value="ACI64686.1"/>
    <property type="molecule type" value="Genomic_DNA"/>
</dbReference>
<dbReference type="KEGG" id="tps:THAPS_7261"/>
<feature type="region of interest" description="Disordered" evidence="1">
    <location>
        <begin position="1"/>
        <end position="93"/>
    </location>
</feature>
<accession>B5YNT0</accession>
<dbReference type="AlphaFoldDB" id="B5YNT0"/>
<feature type="compositionally biased region" description="Basic and acidic residues" evidence="1">
    <location>
        <begin position="910"/>
        <end position="924"/>
    </location>
</feature>
<feature type="compositionally biased region" description="Polar residues" evidence="1">
    <location>
        <begin position="19"/>
        <end position="39"/>
    </location>
</feature>
<feature type="compositionally biased region" description="Basic and acidic residues" evidence="1">
    <location>
        <begin position="40"/>
        <end position="54"/>
    </location>
</feature>
<feature type="compositionally biased region" description="Basic residues" evidence="1">
    <location>
        <begin position="969"/>
        <end position="987"/>
    </location>
</feature>
<evidence type="ECO:0000313" key="2">
    <source>
        <dbReference type="EMBL" id="ACI64686.1"/>
    </source>
</evidence>
<gene>
    <name evidence="2" type="ORF">THAPS_7261</name>
</gene>
<dbReference type="InParanoid" id="B5YNT0"/>
<feature type="region of interest" description="Disordered" evidence="1">
    <location>
        <begin position="475"/>
        <end position="506"/>
    </location>
</feature>
<feature type="compositionally biased region" description="Basic and acidic residues" evidence="1">
    <location>
        <begin position="1011"/>
        <end position="1021"/>
    </location>
</feature>
<dbReference type="PaxDb" id="35128-Thaps7261"/>
<sequence length="1021" mass="112975">MYSMIATAPESVQQRRRLNSNSPRVTPTKQPLTRPMSQSNEDRTPQSLERRPQDQQHMTPQSCLHRKQEDESRQLTPMPLSGERQRQREEGVHIPATTGDSEVYNMQPKQTFGVDYVVKETIIEPVGGGGGSYQPSSSVETVNANNNATDSLGGECNNISVFNGTMKSCNDPSNNLRYGVDASNSMDYKRSASMEPLFDKYVDEPVSSTALPLKTPLEDSVDFDEINVGLLDERGNGENSLLSSASEDVGETDFLREGNDVLKPLNCVNSTMQEQELSTGLSSADSSQSNSTASFNLRTQYQRTCSMEPIFDKNSNEMVSHDLTLTSLGNQAMGQTSLLSADSEDVYGEQMSPEMNANARKTLHNPTSPLVYELSAQPSSPLMSDIQSEILHESVGRVCAQLKATSLSFDSTSDVGGDAYFEPRLSPATQDSTMNERVLHEGEEGVNFDREVDLMQPIALPPRLKRTTDELKSALDRHTTPAARSQQQFTTEDSHTAHTHSLLDDCSDEEDDIGSFTMVDSPTRLNQAYACFPKKHHVHSDNDGSYYSYFKKQKQGKQPKLHSTNNTPSSFNQLASMNIEQAMLKTRHRRWACQSALAGSHAQSCQWFDLSNRVHYVPVHDIATRRRTSQHFFGYDDSSEDEPTVLARMSVAAAAIRAGALASGIWRTVRLVRLPRGLFEWHWLLWKSRQSVSDEVVHDDDMWGLLQMLGETLPMMDQLEFGGDMSPSLDTEIISDEVSLDDNSNREDWKNEIRSLILQLLPNLIAIDGFEVARKELDRKSDTDAPPVASMMSGENNFDNLNFGDILKDKQGLDDTGSSAACVVCDPVAIPMCGWSHLAQGDENGHDLREIEPSQVDEKPSFAAPEQCYVAGELSSDAIEDVSENVLSAIETFVTNDNRHCNDAKPSSATEKDSSLLSESHDSDADMLQTSSTSSSLLSSQSWNSTNSAAARPPTCPNSTSRSRIPKDKTKKKKKSRSKASGLKRRVMGLIPTVSIMDDEEDSDEDENVDVDAKDSPTDRL</sequence>
<reference evidence="2 3" key="2">
    <citation type="journal article" date="2008" name="Nature">
        <title>The Phaeodactylum genome reveals the evolutionary history of diatom genomes.</title>
        <authorList>
            <person name="Bowler C."/>
            <person name="Allen A.E."/>
            <person name="Badger J.H."/>
            <person name="Grimwood J."/>
            <person name="Jabbari K."/>
            <person name="Kuo A."/>
            <person name="Maheswari U."/>
            <person name="Martens C."/>
            <person name="Maumus F."/>
            <person name="Otillar R.P."/>
            <person name="Rayko E."/>
            <person name="Salamov A."/>
            <person name="Vandepoele K."/>
            <person name="Beszteri B."/>
            <person name="Gruber A."/>
            <person name="Heijde M."/>
            <person name="Katinka M."/>
            <person name="Mock T."/>
            <person name="Valentin K."/>
            <person name="Verret F."/>
            <person name="Berges J.A."/>
            <person name="Brownlee C."/>
            <person name="Cadoret J.P."/>
            <person name="Chiovitti A."/>
            <person name="Choi C.J."/>
            <person name="Coesel S."/>
            <person name="De Martino A."/>
            <person name="Detter J.C."/>
            <person name="Durkin C."/>
            <person name="Falciatore A."/>
            <person name="Fournet J."/>
            <person name="Haruta M."/>
            <person name="Huysman M.J."/>
            <person name="Jenkins B.D."/>
            <person name="Jiroutova K."/>
            <person name="Jorgensen R.E."/>
            <person name="Joubert Y."/>
            <person name="Kaplan A."/>
            <person name="Kroger N."/>
            <person name="Kroth P.G."/>
            <person name="La Roche J."/>
            <person name="Lindquist E."/>
            <person name="Lommer M."/>
            <person name="Martin-Jezequel V."/>
            <person name="Lopez P.J."/>
            <person name="Lucas S."/>
            <person name="Mangogna M."/>
            <person name="McGinnis K."/>
            <person name="Medlin L.K."/>
            <person name="Montsant A."/>
            <person name="Oudot-Le Secq M.P."/>
            <person name="Napoli C."/>
            <person name="Obornik M."/>
            <person name="Parker M.S."/>
            <person name="Petit J.L."/>
            <person name="Porcel B.M."/>
            <person name="Poulsen N."/>
            <person name="Robison M."/>
            <person name="Rychlewski L."/>
            <person name="Rynearson T.A."/>
            <person name="Schmutz J."/>
            <person name="Shapiro H."/>
            <person name="Siaut M."/>
            <person name="Stanley M."/>
            <person name="Sussman M.R."/>
            <person name="Taylor A.R."/>
            <person name="Vardi A."/>
            <person name="von Dassow P."/>
            <person name="Vyverman W."/>
            <person name="Willis A."/>
            <person name="Wyrwicz L.S."/>
            <person name="Rokhsar D.S."/>
            <person name="Weissenbach J."/>
            <person name="Armbrust E.V."/>
            <person name="Green B.R."/>
            <person name="Van de Peer Y."/>
            <person name="Grigoriev I.V."/>
        </authorList>
    </citation>
    <scope>NUCLEOTIDE SEQUENCE [LARGE SCALE GENOMIC DNA]</scope>
    <source>
        <strain evidence="2 3">CCMP1335</strain>
    </source>
</reference>
<feature type="compositionally biased region" description="Acidic residues" evidence="1">
    <location>
        <begin position="997"/>
        <end position="1010"/>
    </location>
</feature>
<dbReference type="GeneID" id="7447183"/>
<organism evidence="2 3">
    <name type="scientific">Thalassiosira pseudonana</name>
    <name type="common">Marine diatom</name>
    <name type="synonym">Cyclotella nana</name>
    <dbReference type="NCBI Taxonomy" id="35128"/>
    <lineage>
        <taxon>Eukaryota</taxon>
        <taxon>Sar</taxon>
        <taxon>Stramenopiles</taxon>
        <taxon>Ochrophyta</taxon>
        <taxon>Bacillariophyta</taxon>
        <taxon>Coscinodiscophyceae</taxon>
        <taxon>Thalassiosirophycidae</taxon>
        <taxon>Thalassiosirales</taxon>
        <taxon>Thalassiosiraceae</taxon>
        <taxon>Thalassiosira</taxon>
    </lineage>
</organism>
<protein>
    <submittedName>
        <fullName evidence="2">Uncharacterized protein</fullName>
    </submittedName>
</protein>
<keyword evidence="3" id="KW-1185">Reference proteome</keyword>
<feature type="compositionally biased region" description="Polar residues" evidence="1">
    <location>
        <begin position="482"/>
        <end position="491"/>
    </location>
</feature>
<dbReference type="Proteomes" id="UP000001449">
    <property type="component" value="Chromosome 7"/>
</dbReference>
<dbReference type="eggNOG" id="ENOG502QYTV">
    <property type="taxonomic scope" value="Eukaryota"/>
</dbReference>
<feature type="compositionally biased region" description="Basic and acidic residues" evidence="1">
    <location>
        <begin position="83"/>
        <end position="92"/>
    </location>
</feature>
<feature type="compositionally biased region" description="Low complexity" evidence="1">
    <location>
        <begin position="926"/>
        <end position="948"/>
    </location>
</feature>
<evidence type="ECO:0000256" key="1">
    <source>
        <dbReference type="SAM" id="MobiDB-lite"/>
    </source>
</evidence>
<feature type="region of interest" description="Disordered" evidence="1">
    <location>
        <begin position="898"/>
        <end position="1021"/>
    </location>
</feature>
<proteinExistence type="predicted"/>
<dbReference type="RefSeq" id="XP_002295969.1">
    <property type="nucleotide sequence ID" value="XM_002295933.1"/>
</dbReference>
<name>B5YNT0_THAPS</name>
<reference evidence="2 3" key="1">
    <citation type="journal article" date="2004" name="Science">
        <title>The genome of the diatom Thalassiosira pseudonana: ecology, evolution, and metabolism.</title>
        <authorList>
            <person name="Armbrust E.V."/>
            <person name="Berges J.A."/>
            <person name="Bowler C."/>
            <person name="Green B.R."/>
            <person name="Martinez D."/>
            <person name="Putnam N.H."/>
            <person name="Zhou S."/>
            <person name="Allen A.E."/>
            <person name="Apt K.E."/>
            <person name="Bechner M."/>
            <person name="Brzezinski M.A."/>
            <person name="Chaal B.K."/>
            <person name="Chiovitti A."/>
            <person name="Davis A.K."/>
            <person name="Demarest M.S."/>
            <person name="Detter J.C."/>
            <person name="Glavina T."/>
            <person name="Goodstein D."/>
            <person name="Hadi M.Z."/>
            <person name="Hellsten U."/>
            <person name="Hildebrand M."/>
            <person name="Jenkins B.D."/>
            <person name="Jurka J."/>
            <person name="Kapitonov V.V."/>
            <person name="Kroger N."/>
            <person name="Lau W.W."/>
            <person name="Lane T.W."/>
            <person name="Larimer F.W."/>
            <person name="Lippmeier J.C."/>
            <person name="Lucas S."/>
            <person name="Medina M."/>
            <person name="Montsant A."/>
            <person name="Obornik M."/>
            <person name="Parker M.S."/>
            <person name="Palenik B."/>
            <person name="Pazour G.J."/>
            <person name="Richardson P.M."/>
            <person name="Rynearson T.A."/>
            <person name="Saito M.A."/>
            <person name="Schwartz D.C."/>
            <person name="Thamatrakoln K."/>
            <person name="Valentin K."/>
            <person name="Vardi A."/>
            <person name="Wilkerson F.P."/>
            <person name="Rokhsar D.S."/>
        </authorList>
    </citation>
    <scope>NUCLEOTIDE SEQUENCE [LARGE SCALE GENOMIC DNA]</scope>
    <source>
        <strain evidence="2 3">CCMP1335</strain>
    </source>
</reference>